<protein>
    <submittedName>
        <fullName evidence="5">CatB-related O-acetyltransferase</fullName>
        <ecNumber evidence="5">2.3.1.-</ecNumber>
    </submittedName>
</protein>
<name>A0ABU3DEX5_9RHOB</name>
<dbReference type="RefSeq" id="WP_311690005.1">
    <property type="nucleotide sequence ID" value="NZ_JAVRHL010000002.1"/>
</dbReference>
<reference evidence="5 6" key="1">
    <citation type="submission" date="2023-09" db="EMBL/GenBank/DDBJ databases">
        <authorList>
            <person name="Rey-Velasco X."/>
        </authorList>
    </citation>
    <scope>NUCLEOTIDE SEQUENCE [LARGE SCALE GENOMIC DNA]</scope>
    <source>
        <strain evidence="5 6">F158</strain>
    </source>
</reference>
<dbReference type="Pfam" id="PF00132">
    <property type="entry name" value="Hexapep"/>
    <property type="match status" value="1"/>
</dbReference>
<gene>
    <name evidence="5" type="ORF">RM543_06015</name>
</gene>
<evidence type="ECO:0000313" key="5">
    <source>
        <dbReference type="EMBL" id="MDT0682232.1"/>
    </source>
</evidence>
<keyword evidence="4 5" id="KW-0012">Acyltransferase</keyword>
<evidence type="ECO:0000256" key="4">
    <source>
        <dbReference type="ARBA" id="ARBA00023315"/>
    </source>
</evidence>
<dbReference type="PANTHER" id="PTHR43300">
    <property type="entry name" value="ACETYLTRANSFERASE"/>
    <property type="match status" value="1"/>
</dbReference>
<sequence length="216" mass="22971">MPTLSDPRAMYPLTLAGEPHEGLVHLAAAIDHPNIEVGDHAYASSFDPPEDWAARLAPYLYPGAPERLRIGRFVQVGHGATFVTASANHPMAGPSTYPFAIFAPDTMAAFKAELGVLPDTEIGPDCWIGHNAMIMPGVTLGAGVIVGAGSVVTKDVPPYAIVAGNPARVIRMRYPPDEVSLLMKIAWWDRSSEEIAELIPHFASGDVAGLARAVNL</sequence>
<proteinExistence type="inferred from homology"/>
<dbReference type="SUPFAM" id="SSF51161">
    <property type="entry name" value="Trimeric LpxA-like enzymes"/>
    <property type="match status" value="1"/>
</dbReference>
<dbReference type="Proteomes" id="UP001265259">
    <property type="component" value="Unassembled WGS sequence"/>
</dbReference>
<evidence type="ECO:0000256" key="3">
    <source>
        <dbReference type="ARBA" id="ARBA00022737"/>
    </source>
</evidence>
<dbReference type="GO" id="GO:0016746">
    <property type="term" value="F:acyltransferase activity"/>
    <property type="evidence" value="ECO:0007669"/>
    <property type="project" value="UniProtKB-KW"/>
</dbReference>
<comment type="caution">
    <text evidence="5">The sequence shown here is derived from an EMBL/GenBank/DDBJ whole genome shotgun (WGS) entry which is preliminary data.</text>
</comment>
<dbReference type="InterPro" id="IPR018357">
    <property type="entry name" value="Hexapep_transf_CS"/>
</dbReference>
<dbReference type="EC" id="2.3.1.-" evidence="5"/>
<dbReference type="Gene3D" id="2.160.10.10">
    <property type="entry name" value="Hexapeptide repeat proteins"/>
    <property type="match status" value="1"/>
</dbReference>
<keyword evidence="3" id="KW-0677">Repeat</keyword>
<evidence type="ECO:0000313" key="6">
    <source>
        <dbReference type="Proteomes" id="UP001265259"/>
    </source>
</evidence>
<comment type="similarity">
    <text evidence="1">Belongs to the transferase hexapeptide repeat family.</text>
</comment>
<keyword evidence="6" id="KW-1185">Reference proteome</keyword>
<dbReference type="InterPro" id="IPR011004">
    <property type="entry name" value="Trimer_LpxA-like_sf"/>
</dbReference>
<dbReference type="PANTHER" id="PTHR43300:SF11">
    <property type="entry name" value="ACETYLTRANSFERASE RV3034C-RELATED"/>
    <property type="match status" value="1"/>
</dbReference>
<dbReference type="InterPro" id="IPR050179">
    <property type="entry name" value="Trans_hexapeptide_repeat"/>
</dbReference>
<keyword evidence="2 5" id="KW-0808">Transferase</keyword>
<dbReference type="PROSITE" id="PS00101">
    <property type="entry name" value="HEXAPEP_TRANSFERASES"/>
    <property type="match status" value="1"/>
</dbReference>
<dbReference type="CDD" id="cd03349">
    <property type="entry name" value="LbH_XAT"/>
    <property type="match status" value="1"/>
</dbReference>
<dbReference type="EMBL" id="JAVRHL010000002">
    <property type="protein sequence ID" value="MDT0682232.1"/>
    <property type="molecule type" value="Genomic_DNA"/>
</dbReference>
<organism evidence="5 6">
    <name type="scientific">Tropicimonas omnivorans</name>
    <dbReference type="NCBI Taxonomy" id="3075590"/>
    <lineage>
        <taxon>Bacteria</taxon>
        <taxon>Pseudomonadati</taxon>
        <taxon>Pseudomonadota</taxon>
        <taxon>Alphaproteobacteria</taxon>
        <taxon>Rhodobacterales</taxon>
        <taxon>Roseobacteraceae</taxon>
        <taxon>Tropicimonas</taxon>
    </lineage>
</organism>
<dbReference type="InterPro" id="IPR001451">
    <property type="entry name" value="Hexapep"/>
</dbReference>
<evidence type="ECO:0000256" key="2">
    <source>
        <dbReference type="ARBA" id="ARBA00022679"/>
    </source>
</evidence>
<accession>A0ABU3DEX5</accession>
<evidence type="ECO:0000256" key="1">
    <source>
        <dbReference type="ARBA" id="ARBA00007274"/>
    </source>
</evidence>